<dbReference type="Proteomes" id="UP001493487">
    <property type="component" value="Unassembled WGS sequence"/>
</dbReference>
<evidence type="ECO:0000313" key="2">
    <source>
        <dbReference type="Proteomes" id="UP001493487"/>
    </source>
</evidence>
<name>A0ABV1KZ11_9BACL</name>
<keyword evidence="2" id="KW-1185">Reference proteome</keyword>
<reference evidence="1 2" key="1">
    <citation type="journal article" date="2023" name="Genome Announc.">
        <title>Pan-Genome Analyses of the Genus Cohnella and Proposal of the Novel Species Cohnella silvisoli sp. nov., Isolated from Forest Soil.</title>
        <authorList>
            <person name="Wang C."/>
            <person name="Mao L."/>
            <person name="Bao G."/>
            <person name="Zhu H."/>
        </authorList>
    </citation>
    <scope>NUCLEOTIDE SEQUENCE [LARGE SCALE GENOMIC DNA]</scope>
    <source>
        <strain evidence="1 2">NL03-T5-1</strain>
    </source>
</reference>
<comment type="caution">
    <text evidence="1">The sequence shown here is derived from an EMBL/GenBank/DDBJ whole genome shotgun (WGS) entry which is preliminary data.</text>
</comment>
<evidence type="ECO:0000313" key="1">
    <source>
        <dbReference type="EMBL" id="MEQ4485293.1"/>
    </source>
</evidence>
<sequence>MDKINQTDETQEKLDYPVRTVKIVAEMPHDDEMSDELQEMKENDGYSDSCGINPQT</sequence>
<gene>
    <name evidence="1" type="ORF">QJS35_23165</name>
</gene>
<accession>A0ABV1KZ11</accession>
<dbReference type="RefSeq" id="WP_232187278.1">
    <property type="nucleotide sequence ID" value="NZ_JAIOAP010000012.1"/>
</dbReference>
<dbReference type="EMBL" id="JASKHM010000014">
    <property type="protein sequence ID" value="MEQ4485293.1"/>
    <property type="molecule type" value="Genomic_DNA"/>
</dbReference>
<proteinExistence type="predicted"/>
<protein>
    <submittedName>
        <fullName evidence="1">Uncharacterized protein</fullName>
    </submittedName>
</protein>
<organism evidence="1 2">
    <name type="scientific">Cohnella silvisoli</name>
    <dbReference type="NCBI Taxonomy" id="2873699"/>
    <lineage>
        <taxon>Bacteria</taxon>
        <taxon>Bacillati</taxon>
        <taxon>Bacillota</taxon>
        <taxon>Bacilli</taxon>
        <taxon>Bacillales</taxon>
        <taxon>Paenibacillaceae</taxon>
        <taxon>Cohnella</taxon>
    </lineage>
</organism>